<feature type="region of interest" description="Disordered" evidence="1">
    <location>
        <begin position="706"/>
        <end position="730"/>
    </location>
</feature>
<keyword evidence="2" id="KW-0812">Transmembrane</keyword>
<feature type="domain" description="VWFA" evidence="3">
    <location>
        <begin position="396"/>
        <end position="566"/>
    </location>
</feature>
<dbReference type="Proteomes" id="UP000006251">
    <property type="component" value="Unassembled WGS sequence"/>
</dbReference>
<dbReference type="PANTHER" id="PTHR45737">
    <property type="entry name" value="VON WILLEBRAND FACTOR A DOMAIN-CONTAINING PROTEIN 5A"/>
    <property type="match status" value="1"/>
</dbReference>
<evidence type="ECO:0000259" key="4">
    <source>
        <dbReference type="PROSITE" id="PS51468"/>
    </source>
</evidence>
<evidence type="ECO:0000313" key="5">
    <source>
        <dbReference type="EMBL" id="GAC29134.1"/>
    </source>
</evidence>
<dbReference type="EMBL" id="BAEQ01000042">
    <property type="protein sequence ID" value="GAC29134.1"/>
    <property type="molecule type" value="Genomic_DNA"/>
</dbReference>
<keyword evidence="2" id="KW-0472">Membrane</keyword>
<reference evidence="6" key="1">
    <citation type="journal article" date="2014" name="Environ. Microbiol.">
        <title>Comparative genomics of the marine bacterial genus Glaciecola reveals the high degree of genomic diversity and genomic characteristic for cold adaptation.</title>
        <authorList>
            <person name="Qin Q.L."/>
            <person name="Xie B.B."/>
            <person name="Yu Y."/>
            <person name="Shu Y.L."/>
            <person name="Rong J.C."/>
            <person name="Zhang Y.J."/>
            <person name="Zhao D.L."/>
            <person name="Chen X.L."/>
            <person name="Zhang X.Y."/>
            <person name="Chen B."/>
            <person name="Zhou B.C."/>
            <person name="Zhang Y.Z."/>
        </authorList>
    </citation>
    <scope>NUCLEOTIDE SEQUENCE [LARGE SCALE GENOMIC DNA]</scope>
    <source>
        <strain evidence="6">ACAM 615</strain>
    </source>
</reference>
<dbReference type="AlphaFoldDB" id="K6Y8P8"/>
<keyword evidence="2" id="KW-1133">Transmembrane helix</keyword>
<dbReference type="Pfam" id="PF08487">
    <property type="entry name" value="VIT"/>
    <property type="match status" value="1"/>
</dbReference>
<dbReference type="RefSeq" id="WP_006011699.1">
    <property type="nucleotide sequence ID" value="NZ_AUAV01000014.1"/>
</dbReference>
<evidence type="ECO:0000259" key="3">
    <source>
        <dbReference type="PROSITE" id="PS50234"/>
    </source>
</evidence>
<dbReference type="Pfam" id="PF13768">
    <property type="entry name" value="VWA_3"/>
    <property type="match status" value="1"/>
</dbReference>
<dbReference type="PROSITE" id="PS50234">
    <property type="entry name" value="VWFA"/>
    <property type="match status" value="1"/>
</dbReference>
<comment type="caution">
    <text evidence="5">The sequence shown here is derived from an EMBL/GenBank/DDBJ whole genome shotgun (WGS) entry which is preliminary data.</text>
</comment>
<name>K6Y8P8_9ALTE</name>
<organism evidence="5 6">
    <name type="scientific">Brumicola pallidula DSM 14239 = ACAM 615</name>
    <dbReference type="NCBI Taxonomy" id="1121922"/>
    <lineage>
        <taxon>Bacteria</taxon>
        <taxon>Pseudomonadati</taxon>
        <taxon>Pseudomonadota</taxon>
        <taxon>Gammaproteobacteria</taxon>
        <taxon>Alteromonadales</taxon>
        <taxon>Alteromonadaceae</taxon>
        <taxon>Brumicola</taxon>
    </lineage>
</organism>
<dbReference type="InterPro" id="IPR013694">
    <property type="entry name" value="VIT"/>
</dbReference>
<dbReference type="InterPro" id="IPR036465">
    <property type="entry name" value="vWFA_dom_sf"/>
</dbReference>
<dbReference type="PROSITE" id="PS51468">
    <property type="entry name" value="VIT"/>
    <property type="match status" value="1"/>
</dbReference>
<evidence type="ECO:0000256" key="2">
    <source>
        <dbReference type="SAM" id="Phobius"/>
    </source>
</evidence>
<sequence>MASLHRFVIVVSAITVVGVIQVLAAEFPSRLMAVDGGISSSLLLIKNALSASEQTINSDTIHRDNGRLQVTIEQANITVVNPYEDAQTGQLYFQSVVENSDLTEPLNKTLARSNSVFTLSDNLQTDVKINVTGMLARTAVSQTFTNRSDEWVDGLYVFPLPENAAVDHLMIQIDERKIEGQIKQKQEAKRIFEQAKREGKKASLVEHRRPNLFTNNIANIGPGETVVINIEYQQTLQYLHDGYSLRFPFTITPRYAPVNGNTEQAETALLTTLENAQVTTQAWVTDTDKDNHNTVASQSVFSDNINISVRLNTGTQLQNIESEHHAIITSTGEGNSYLVTLAESDVKRQDFVLNWQLELGSKPTSAHFTQFVNGSEYGMIVLYPPLPNEQLVLDREVIFVLDTSGSMSGEAIVQAKQALAYAIDDLSTKDKFNIIEFNSNADILWRKAKFADPQNKISAFDFIAKLRANGGTEMHQALSMALLSEADPALFKQILFITDGSVSNEANLMRLIEENLKQARLFTIGIGAAPNSYFMTEAAKSGKGTFTFIGDTKQVKRKMAELMSKINSPALTDIKLNLKGIQQYQQFEMYPNVIGDLYSSDPLVLTYKQPMGMDASFPFSKTEGPMLMGNYNNNAWHFTPQKPVDRGIIQADILAKRLHIETHNARHKEPQNKLTFEVEKKAKGINVLWASEKIAQLSRDKRNIAFDGPDAQFESPSSHSKTSDQQKSAKQRIVQEITATALEHHIVSQYTSLVAVDILPSKSRDLDRYAQNNKALQSQHAFALPQTATNAQLNIMIGVLLMLFSLLINRLKIPFTTKNQS</sequence>
<dbReference type="SMART" id="SM00327">
    <property type="entry name" value="VWA"/>
    <property type="match status" value="1"/>
</dbReference>
<evidence type="ECO:0000313" key="6">
    <source>
        <dbReference type="Proteomes" id="UP000006251"/>
    </source>
</evidence>
<dbReference type="STRING" id="1121922.GCA_000428905_02653"/>
<dbReference type="SUPFAM" id="SSF53300">
    <property type="entry name" value="vWA-like"/>
    <property type="match status" value="1"/>
</dbReference>
<dbReference type="SMART" id="SM00609">
    <property type="entry name" value="VIT"/>
    <property type="match status" value="1"/>
</dbReference>
<accession>K6Y8P8</accession>
<evidence type="ECO:0008006" key="7">
    <source>
        <dbReference type="Google" id="ProtNLM"/>
    </source>
</evidence>
<dbReference type="NCBIfam" id="TIGR03788">
    <property type="entry name" value="marine_srt_targ"/>
    <property type="match status" value="1"/>
</dbReference>
<dbReference type="InterPro" id="IPR002035">
    <property type="entry name" value="VWF_A"/>
</dbReference>
<gene>
    <name evidence="5" type="ORF">GPAL_2273</name>
</gene>
<evidence type="ECO:0000256" key="1">
    <source>
        <dbReference type="SAM" id="MobiDB-lite"/>
    </source>
</evidence>
<dbReference type="OrthoDB" id="9784383at2"/>
<protein>
    <recommendedName>
        <fullName evidence="7">Marine proteobacterial sortase target protein</fullName>
    </recommendedName>
</protein>
<dbReference type="PANTHER" id="PTHR45737:SF6">
    <property type="entry name" value="VON WILLEBRAND FACTOR A DOMAIN-CONTAINING PROTEIN 5A"/>
    <property type="match status" value="1"/>
</dbReference>
<proteinExistence type="predicted"/>
<feature type="compositionally biased region" description="Polar residues" evidence="1">
    <location>
        <begin position="714"/>
        <end position="728"/>
    </location>
</feature>
<feature type="domain" description="VIT" evidence="4">
    <location>
        <begin position="106"/>
        <end position="234"/>
    </location>
</feature>
<feature type="transmembrane region" description="Helical" evidence="2">
    <location>
        <begin position="793"/>
        <end position="811"/>
    </location>
</feature>
<keyword evidence="6" id="KW-1185">Reference proteome</keyword>
<dbReference type="Gene3D" id="3.40.50.410">
    <property type="entry name" value="von Willebrand factor, type A domain"/>
    <property type="match status" value="1"/>
</dbReference>
<dbReference type="InterPro" id="IPR022440">
    <property type="entry name" value="CHP03788"/>
</dbReference>